<evidence type="ECO:0000256" key="5">
    <source>
        <dbReference type="ARBA" id="ARBA00023098"/>
    </source>
</evidence>
<evidence type="ECO:0000313" key="9">
    <source>
        <dbReference type="Proteomes" id="UP000614601"/>
    </source>
</evidence>
<evidence type="ECO:0000256" key="1">
    <source>
        <dbReference type="ARBA" id="ARBA00004477"/>
    </source>
</evidence>
<dbReference type="GO" id="GO:0006629">
    <property type="term" value="P:lipid metabolic process"/>
    <property type="evidence" value="ECO:0007669"/>
    <property type="project" value="UniProtKB-KW"/>
</dbReference>
<dbReference type="AlphaFoldDB" id="A0A811LGT9"/>
<keyword evidence="4 7" id="KW-1133">Transmembrane helix</keyword>
<accession>A0A811LGT9</accession>
<feature type="transmembrane region" description="Helical" evidence="7">
    <location>
        <begin position="144"/>
        <end position="164"/>
    </location>
</feature>
<comment type="subcellular location">
    <subcellularLocation>
        <location evidence="1">Endoplasmic reticulum membrane</location>
        <topology evidence="1">Multi-pass membrane protein</topology>
    </subcellularLocation>
</comment>
<dbReference type="CDD" id="cd23995">
    <property type="entry name" value="Seipin_BSCL2_like"/>
    <property type="match status" value="1"/>
</dbReference>
<dbReference type="GO" id="GO:0140042">
    <property type="term" value="P:lipid droplet formation"/>
    <property type="evidence" value="ECO:0007669"/>
    <property type="project" value="UniProtKB-ARBA"/>
</dbReference>
<keyword evidence="9" id="KW-1185">Reference proteome</keyword>
<evidence type="ECO:0008006" key="10">
    <source>
        <dbReference type="Google" id="ProtNLM"/>
    </source>
</evidence>
<dbReference type="Proteomes" id="UP000783686">
    <property type="component" value="Unassembled WGS sequence"/>
</dbReference>
<dbReference type="OrthoDB" id="3990054at2759"/>
<proteinExistence type="predicted"/>
<evidence type="ECO:0000256" key="4">
    <source>
        <dbReference type="ARBA" id="ARBA00022989"/>
    </source>
</evidence>
<evidence type="ECO:0000256" key="2">
    <source>
        <dbReference type="ARBA" id="ARBA00022692"/>
    </source>
</evidence>
<dbReference type="GO" id="GO:0005789">
    <property type="term" value="C:endoplasmic reticulum membrane"/>
    <property type="evidence" value="ECO:0007669"/>
    <property type="project" value="UniProtKB-SubCell"/>
</dbReference>
<dbReference type="Proteomes" id="UP000614601">
    <property type="component" value="Unassembled WGS sequence"/>
</dbReference>
<evidence type="ECO:0000256" key="7">
    <source>
        <dbReference type="SAM" id="Phobius"/>
    </source>
</evidence>
<keyword evidence="3" id="KW-0256">Endoplasmic reticulum</keyword>
<evidence type="ECO:0000313" key="8">
    <source>
        <dbReference type="EMBL" id="CAD5226406.1"/>
    </source>
</evidence>
<evidence type="ECO:0000256" key="3">
    <source>
        <dbReference type="ARBA" id="ARBA00022824"/>
    </source>
</evidence>
<dbReference type="Pfam" id="PF06775">
    <property type="entry name" value="Seipin"/>
    <property type="match status" value="1"/>
</dbReference>
<gene>
    <name evidence="8" type="ORF">BOKJ2_LOCUS12062</name>
</gene>
<keyword evidence="5" id="KW-0443">Lipid metabolism</keyword>
<dbReference type="EMBL" id="CAJFCW020000005">
    <property type="protein sequence ID" value="CAG9122131.1"/>
    <property type="molecule type" value="Genomic_DNA"/>
</dbReference>
<dbReference type="EMBL" id="CAJFDH010000005">
    <property type="protein sequence ID" value="CAD5226406.1"/>
    <property type="molecule type" value="Genomic_DNA"/>
</dbReference>
<keyword evidence="6 7" id="KW-0472">Membrane</keyword>
<name>A0A811LGT9_9BILA</name>
<reference evidence="8" key="1">
    <citation type="submission" date="2020-09" db="EMBL/GenBank/DDBJ databases">
        <authorList>
            <person name="Kikuchi T."/>
        </authorList>
    </citation>
    <scope>NUCLEOTIDE SEQUENCE</scope>
    <source>
        <strain evidence="8">SH1</strain>
    </source>
</reference>
<evidence type="ECO:0000256" key="6">
    <source>
        <dbReference type="ARBA" id="ARBA00023136"/>
    </source>
</evidence>
<keyword evidence="2 7" id="KW-0812">Transmembrane</keyword>
<organism evidence="8 9">
    <name type="scientific">Bursaphelenchus okinawaensis</name>
    <dbReference type="NCBI Taxonomy" id="465554"/>
    <lineage>
        <taxon>Eukaryota</taxon>
        <taxon>Metazoa</taxon>
        <taxon>Ecdysozoa</taxon>
        <taxon>Nematoda</taxon>
        <taxon>Chromadorea</taxon>
        <taxon>Rhabditida</taxon>
        <taxon>Tylenchina</taxon>
        <taxon>Tylenchomorpha</taxon>
        <taxon>Aphelenchoidea</taxon>
        <taxon>Aphelenchoididae</taxon>
        <taxon>Bursaphelenchus</taxon>
    </lineage>
</organism>
<dbReference type="InterPro" id="IPR009617">
    <property type="entry name" value="Seipin"/>
</dbReference>
<protein>
    <recommendedName>
        <fullName evidence="10">Seipin</fullName>
    </recommendedName>
</protein>
<sequence length="328" mass="38140">MISFIAKKADKLKRLVHNLDPQRLLQFITHLCAVVFLTFITPFIIRGLFAYHVVDQKVPLDFVFQTCTTDYYGVCSFPEAKIDLAEQNLILQSKMYYDFTIDLELIETESLMSSKVFLTQLEVKDNLFQPLGTLQRSVNLQYSFLYRWFIKIRNLTFFPLYLVGMLSSSSPTEFHITFPRSYQLKSNETANFLVVQVQSRLAQIKYAQLHIEANTSYFTYFLSYYTITSFIFLAVISCTIYSTLMVIYWTMIGVNAYNQMPKLEEDATFSKPLNIKNDTKNGKILFDPRTIEEKFKDLSHEDLPECPKVHGVYGWDVKPTGGQRIGFD</sequence>
<feature type="transmembrane region" description="Helical" evidence="7">
    <location>
        <begin position="27"/>
        <end position="49"/>
    </location>
</feature>
<comment type="caution">
    <text evidence="8">The sequence shown here is derived from an EMBL/GenBank/DDBJ whole genome shotgun (WGS) entry which is preliminary data.</text>
</comment>
<feature type="transmembrane region" description="Helical" evidence="7">
    <location>
        <begin position="224"/>
        <end position="250"/>
    </location>
</feature>